<evidence type="ECO:0000259" key="6">
    <source>
        <dbReference type="PROSITE" id="PS51448"/>
    </source>
</evidence>
<keyword evidence="8" id="KW-1185">Reference proteome</keyword>
<protein>
    <recommendedName>
        <fullName evidence="6">P-type domain-containing protein</fullName>
    </recommendedName>
</protein>
<dbReference type="SMART" id="SM00018">
    <property type="entry name" value="PD"/>
    <property type="match status" value="2"/>
</dbReference>
<evidence type="ECO:0000313" key="8">
    <source>
        <dbReference type="Proteomes" id="UP000694390"/>
    </source>
</evidence>
<comment type="subcellular location">
    <subcellularLocation>
        <location evidence="1">Secreted</location>
    </subcellularLocation>
</comment>
<evidence type="ECO:0000256" key="5">
    <source>
        <dbReference type="SAM" id="SignalP"/>
    </source>
</evidence>
<reference evidence="7" key="1">
    <citation type="submission" date="2025-08" db="UniProtKB">
        <authorList>
            <consortium name="Ensembl"/>
        </authorList>
    </citation>
    <scope>IDENTIFICATION</scope>
</reference>
<dbReference type="GO" id="GO:0005615">
    <property type="term" value="C:extracellular space"/>
    <property type="evidence" value="ECO:0007669"/>
    <property type="project" value="TreeGrafter"/>
</dbReference>
<dbReference type="Pfam" id="PF00088">
    <property type="entry name" value="Trefoil"/>
    <property type="match status" value="2"/>
</dbReference>
<evidence type="ECO:0000256" key="2">
    <source>
        <dbReference type="ARBA" id="ARBA00022525"/>
    </source>
</evidence>
<dbReference type="FunFam" id="4.10.110.10:FF:000006">
    <property type="entry name" value="Trefoil factor 1"/>
    <property type="match status" value="1"/>
</dbReference>
<dbReference type="AlphaFoldDB" id="A0A8C4VFT8"/>
<proteinExistence type="predicted"/>
<feature type="domain" description="P-type" evidence="6">
    <location>
        <begin position="77"/>
        <end position="120"/>
    </location>
</feature>
<dbReference type="PROSITE" id="PS51448">
    <property type="entry name" value="P_TREFOIL_2"/>
    <property type="match status" value="2"/>
</dbReference>
<sequence>MVIQILALLLSLGRSTETDLKRPLYGYKGPRISSKERKDYGKLGINAVECQTKRYCFDAKYPSVPWCFHPRIKKAPGECDVQPKARENCGYAGITEIECSARQCCFNSDAPDSPWCFKPVPSEVKCHAKVGLGAVCCIVTSPSCE</sequence>
<evidence type="ECO:0000256" key="1">
    <source>
        <dbReference type="ARBA" id="ARBA00004613"/>
    </source>
</evidence>
<feature type="disulfide bond" evidence="4">
    <location>
        <begin position="50"/>
        <end position="67"/>
    </location>
</feature>
<keyword evidence="5" id="KW-0732">Signal</keyword>
<dbReference type="GeneTree" id="ENSGT01070000254012"/>
<dbReference type="Gene3D" id="4.10.110.10">
    <property type="entry name" value="Spasmolytic Protein, domain 1"/>
    <property type="match status" value="2"/>
</dbReference>
<dbReference type="Ensembl" id="ENSGEVT00005001856.1">
    <property type="protein sequence ID" value="ENSGEVP00005001764.1"/>
    <property type="gene ID" value="ENSGEVG00005001325.1"/>
</dbReference>
<keyword evidence="2" id="KW-0964">Secreted</keyword>
<dbReference type="PROSITE" id="PS00025">
    <property type="entry name" value="P_TREFOIL_1"/>
    <property type="match status" value="1"/>
</dbReference>
<dbReference type="InterPro" id="IPR017994">
    <property type="entry name" value="P_trefoil_chordata"/>
</dbReference>
<dbReference type="PRINTS" id="PR00680">
    <property type="entry name" value="PTREFOIL"/>
</dbReference>
<feature type="disulfide bond" evidence="4">
    <location>
        <begin position="79"/>
        <end position="105"/>
    </location>
</feature>
<dbReference type="CDD" id="cd00111">
    <property type="entry name" value="Trefoil"/>
    <property type="match status" value="2"/>
</dbReference>
<feature type="chain" id="PRO_5034691829" description="P-type domain-containing protein" evidence="5">
    <location>
        <begin position="16"/>
        <end position="145"/>
    </location>
</feature>
<dbReference type="InterPro" id="IPR000519">
    <property type="entry name" value="P_trefoil_dom"/>
</dbReference>
<feature type="disulfide bond" evidence="4">
    <location>
        <begin position="99"/>
        <end position="116"/>
    </location>
</feature>
<comment type="caution">
    <text evidence="4">Lacks conserved residue(s) required for the propagation of feature annotation.</text>
</comment>
<dbReference type="SUPFAM" id="SSF57492">
    <property type="entry name" value="Trefoil"/>
    <property type="match status" value="2"/>
</dbReference>
<dbReference type="OrthoDB" id="10051464at2759"/>
<evidence type="ECO:0000256" key="3">
    <source>
        <dbReference type="ARBA" id="ARBA00023157"/>
    </source>
</evidence>
<dbReference type="InterPro" id="IPR044913">
    <property type="entry name" value="P_trefoil_dom_sf"/>
</dbReference>
<feature type="domain" description="P-type" evidence="6">
    <location>
        <begin position="28"/>
        <end position="71"/>
    </location>
</feature>
<feature type="signal peptide" evidence="5">
    <location>
        <begin position="1"/>
        <end position="15"/>
    </location>
</feature>
<accession>A0A8C4VFT8</accession>
<evidence type="ECO:0000313" key="7">
    <source>
        <dbReference type="Ensembl" id="ENSGEVP00005001764.1"/>
    </source>
</evidence>
<dbReference type="PANTHER" id="PTHR13826">
    <property type="entry name" value="INTESTINAL TREFOIL FACTOR-RELATED"/>
    <property type="match status" value="1"/>
</dbReference>
<dbReference type="PANTHER" id="PTHR13826:SF14">
    <property type="entry name" value="TREFOIL FACTOR 2"/>
    <property type="match status" value="1"/>
</dbReference>
<name>A0A8C4VFT8_9SAUR</name>
<organism evidence="7 8">
    <name type="scientific">Gopherus evgoodei</name>
    <name type="common">Goodes thornscrub tortoise</name>
    <dbReference type="NCBI Taxonomy" id="1825980"/>
    <lineage>
        <taxon>Eukaryota</taxon>
        <taxon>Metazoa</taxon>
        <taxon>Chordata</taxon>
        <taxon>Craniata</taxon>
        <taxon>Vertebrata</taxon>
        <taxon>Euteleostomi</taxon>
        <taxon>Archelosauria</taxon>
        <taxon>Testudinata</taxon>
        <taxon>Testudines</taxon>
        <taxon>Cryptodira</taxon>
        <taxon>Durocryptodira</taxon>
        <taxon>Testudinoidea</taxon>
        <taxon>Testudinidae</taxon>
        <taxon>Gopherus</taxon>
    </lineage>
</organism>
<evidence type="ECO:0000256" key="4">
    <source>
        <dbReference type="PROSITE-ProRule" id="PRU00779"/>
    </source>
</evidence>
<feature type="disulfide bond" evidence="4">
    <location>
        <begin position="89"/>
        <end position="104"/>
    </location>
</feature>
<reference evidence="7" key="2">
    <citation type="submission" date="2025-09" db="UniProtKB">
        <authorList>
            <consortium name="Ensembl"/>
        </authorList>
    </citation>
    <scope>IDENTIFICATION</scope>
</reference>
<dbReference type="Proteomes" id="UP000694390">
    <property type="component" value="Unassembled WGS sequence"/>
</dbReference>
<keyword evidence="3 4" id="KW-1015">Disulfide bond</keyword>
<dbReference type="InterPro" id="IPR017957">
    <property type="entry name" value="P_trefoil_CS"/>
</dbReference>